<evidence type="ECO:0000313" key="1">
    <source>
        <dbReference type="EMBL" id="CAB4042062.1"/>
    </source>
</evidence>
<sequence>MAMRMKVIRSSRRKPLPHKTSAYFIPIVVIGQICNLYFSKSPEERINLLKDKSACWSCLRVGHRVAECKRKKACGENGCKGTHHKTIHMERKSGFAAACGDMTNSTCLLQIQRIKNSKFKG</sequence>
<dbReference type="OrthoDB" id="10055784at2759"/>
<evidence type="ECO:0000313" key="2">
    <source>
        <dbReference type="Proteomes" id="UP001152795"/>
    </source>
</evidence>
<reference evidence="1" key="1">
    <citation type="submission" date="2020-04" db="EMBL/GenBank/DDBJ databases">
        <authorList>
            <person name="Alioto T."/>
            <person name="Alioto T."/>
            <person name="Gomez Garrido J."/>
        </authorList>
    </citation>
    <scope>NUCLEOTIDE SEQUENCE</scope>
    <source>
        <strain evidence="1">A484AB</strain>
    </source>
</reference>
<keyword evidence="2" id="KW-1185">Reference proteome</keyword>
<dbReference type="Proteomes" id="UP001152795">
    <property type="component" value="Unassembled WGS sequence"/>
</dbReference>
<dbReference type="EMBL" id="CACRXK020029396">
    <property type="protein sequence ID" value="CAB4042062.1"/>
    <property type="molecule type" value="Genomic_DNA"/>
</dbReference>
<dbReference type="AlphaFoldDB" id="A0A6S7LRL4"/>
<gene>
    <name evidence="1" type="ORF">PACLA_8A009253</name>
</gene>
<name>A0A6S7LRL4_PARCT</name>
<proteinExistence type="predicted"/>
<protein>
    <submittedName>
        <fullName evidence="1">Uncharacterized protein</fullName>
    </submittedName>
</protein>
<comment type="caution">
    <text evidence="1">The sequence shown here is derived from an EMBL/GenBank/DDBJ whole genome shotgun (WGS) entry which is preliminary data.</text>
</comment>
<accession>A0A6S7LRL4</accession>
<organism evidence="1 2">
    <name type="scientific">Paramuricea clavata</name>
    <name type="common">Red gorgonian</name>
    <name type="synonym">Violescent sea-whip</name>
    <dbReference type="NCBI Taxonomy" id="317549"/>
    <lineage>
        <taxon>Eukaryota</taxon>
        <taxon>Metazoa</taxon>
        <taxon>Cnidaria</taxon>
        <taxon>Anthozoa</taxon>
        <taxon>Octocorallia</taxon>
        <taxon>Malacalcyonacea</taxon>
        <taxon>Plexauridae</taxon>
        <taxon>Paramuricea</taxon>
    </lineage>
</organism>